<reference evidence="2" key="2">
    <citation type="submission" date="2023-01" db="EMBL/GenBank/DDBJ databases">
        <authorList>
            <person name="Petersen C."/>
        </authorList>
    </citation>
    <scope>NUCLEOTIDE SEQUENCE</scope>
    <source>
        <strain evidence="2">IBT 15450</strain>
    </source>
</reference>
<feature type="compositionally biased region" description="Basic and acidic residues" evidence="1">
    <location>
        <begin position="20"/>
        <end position="36"/>
    </location>
</feature>
<evidence type="ECO:0000313" key="3">
    <source>
        <dbReference type="Proteomes" id="UP001219568"/>
    </source>
</evidence>
<dbReference type="EMBL" id="JAQJZL010000014">
    <property type="protein sequence ID" value="KAJ6030108.1"/>
    <property type="molecule type" value="Genomic_DNA"/>
</dbReference>
<sequence length="76" mass="8796">MFSNSPHPSSDRPITQADPGQHRDSTDSDVIHHLYFEDNDSFFPPSWLGKESERRRPSNESTESKDSQDRERNAVH</sequence>
<feature type="compositionally biased region" description="Basic and acidic residues" evidence="1">
    <location>
        <begin position="50"/>
        <end position="76"/>
    </location>
</feature>
<feature type="region of interest" description="Disordered" evidence="1">
    <location>
        <begin position="1"/>
        <end position="76"/>
    </location>
</feature>
<organism evidence="2 3">
    <name type="scientific">Penicillium canescens</name>
    <dbReference type="NCBI Taxonomy" id="5083"/>
    <lineage>
        <taxon>Eukaryota</taxon>
        <taxon>Fungi</taxon>
        <taxon>Dikarya</taxon>
        <taxon>Ascomycota</taxon>
        <taxon>Pezizomycotina</taxon>
        <taxon>Eurotiomycetes</taxon>
        <taxon>Eurotiomycetidae</taxon>
        <taxon>Eurotiales</taxon>
        <taxon>Aspergillaceae</taxon>
        <taxon>Penicillium</taxon>
    </lineage>
</organism>
<proteinExistence type="predicted"/>
<keyword evidence="3" id="KW-1185">Reference proteome</keyword>
<reference evidence="2" key="1">
    <citation type="journal article" date="2023" name="IMA Fungus">
        <title>Comparative genomic study of the Penicillium genus elucidates a diverse pangenome and 15 lateral gene transfer events.</title>
        <authorList>
            <person name="Petersen C."/>
            <person name="Sorensen T."/>
            <person name="Nielsen M.R."/>
            <person name="Sondergaard T.E."/>
            <person name="Sorensen J.L."/>
            <person name="Fitzpatrick D.A."/>
            <person name="Frisvad J.C."/>
            <person name="Nielsen K.L."/>
        </authorList>
    </citation>
    <scope>NUCLEOTIDE SEQUENCE</scope>
    <source>
        <strain evidence="2">IBT 15450</strain>
    </source>
</reference>
<gene>
    <name evidence="2" type="ORF">N7460_010374</name>
</gene>
<dbReference type="AlphaFoldDB" id="A0AAD6I4W5"/>
<name>A0AAD6I4W5_PENCN</name>
<dbReference type="Proteomes" id="UP001219568">
    <property type="component" value="Unassembled WGS sequence"/>
</dbReference>
<evidence type="ECO:0000313" key="2">
    <source>
        <dbReference type="EMBL" id="KAJ6030108.1"/>
    </source>
</evidence>
<comment type="caution">
    <text evidence="2">The sequence shown here is derived from an EMBL/GenBank/DDBJ whole genome shotgun (WGS) entry which is preliminary data.</text>
</comment>
<protein>
    <submittedName>
        <fullName evidence="2">Uncharacterized protein</fullName>
    </submittedName>
</protein>
<accession>A0AAD6I4W5</accession>
<evidence type="ECO:0000256" key="1">
    <source>
        <dbReference type="SAM" id="MobiDB-lite"/>
    </source>
</evidence>